<accession>A0AAD1D790</accession>
<feature type="domain" description="Flagellar M-ring C-terminal" evidence="3">
    <location>
        <begin position="113"/>
        <end position="184"/>
    </location>
</feature>
<evidence type="ECO:0000259" key="3">
    <source>
        <dbReference type="Pfam" id="PF08345"/>
    </source>
</evidence>
<feature type="region of interest" description="Disordered" evidence="1">
    <location>
        <begin position="47"/>
        <end position="66"/>
    </location>
</feature>
<feature type="transmembrane region" description="Helical" evidence="2">
    <location>
        <begin position="199"/>
        <end position="221"/>
    </location>
</feature>
<evidence type="ECO:0000313" key="6">
    <source>
        <dbReference type="Proteomes" id="UP000275727"/>
    </source>
</evidence>
<dbReference type="AlphaFoldDB" id="A0AAD1D790"/>
<keyword evidence="7" id="KW-1185">Reference proteome</keyword>
<gene>
    <name evidence="5" type="ORF">DFR51_1125</name>
    <name evidence="4" type="ORF">SmB9_21970</name>
</gene>
<keyword evidence="2" id="KW-1133">Transmembrane helix</keyword>
<evidence type="ECO:0000256" key="2">
    <source>
        <dbReference type="SAM" id="Phobius"/>
    </source>
</evidence>
<keyword evidence="5" id="KW-0969">Cilium</keyword>
<evidence type="ECO:0000313" key="4">
    <source>
        <dbReference type="EMBL" id="BBE34539.1"/>
    </source>
</evidence>
<reference evidence="4 6" key="1">
    <citation type="submission" date="2018-06" db="EMBL/GenBank/DDBJ databases">
        <title>Complete Genome Sequence of the Microcystin-Degrading Bacterium Sphingosinicella microcystinivorans Strain B-9.</title>
        <authorList>
            <person name="Jin H."/>
            <person name="Nishizawa T."/>
            <person name="Guo Y."/>
            <person name="Nishizawa A."/>
            <person name="Park H."/>
            <person name="Kato H."/>
            <person name="Tsuji K."/>
            <person name="Harada K."/>
        </authorList>
    </citation>
    <scope>NUCLEOTIDE SEQUENCE [LARGE SCALE GENOMIC DNA]</scope>
    <source>
        <strain evidence="4 6">B9</strain>
    </source>
</reference>
<protein>
    <submittedName>
        <fullName evidence="5">Flagellar M-ring protein</fullName>
    </submittedName>
</protein>
<dbReference type="EMBL" id="RBWX01000007">
    <property type="protein sequence ID" value="RKS91559.1"/>
    <property type="molecule type" value="Genomic_DNA"/>
</dbReference>
<keyword evidence="2" id="KW-0472">Membrane</keyword>
<feature type="compositionally biased region" description="Polar residues" evidence="1">
    <location>
        <begin position="111"/>
        <end position="121"/>
    </location>
</feature>
<dbReference type="PANTHER" id="PTHR30046:SF2">
    <property type="entry name" value="YOP PROTEINS TRANSLOCATION LIPOPROTEIN J"/>
    <property type="match status" value="1"/>
</dbReference>
<keyword evidence="5" id="KW-0966">Cell projection</keyword>
<reference evidence="5 7" key="2">
    <citation type="submission" date="2018-10" db="EMBL/GenBank/DDBJ databases">
        <title>Genomic Encyclopedia of Type Strains, Phase IV (KMG-IV): sequencing the most valuable type-strain genomes for metagenomic binning, comparative biology and taxonomic classification.</title>
        <authorList>
            <person name="Goeker M."/>
        </authorList>
    </citation>
    <scope>NUCLEOTIDE SEQUENCE [LARGE SCALE GENOMIC DNA]</scope>
    <source>
        <strain evidence="5 7">DSM 19791</strain>
    </source>
</reference>
<keyword evidence="5" id="KW-0282">Flagellum</keyword>
<dbReference type="InterPro" id="IPR043427">
    <property type="entry name" value="YscJ/FliF"/>
</dbReference>
<name>A0AAD1D790_SPHMI</name>
<evidence type="ECO:0000313" key="7">
    <source>
        <dbReference type="Proteomes" id="UP000276029"/>
    </source>
</evidence>
<dbReference type="EMBL" id="AP018711">
    <property type="protein sequence ID" value="BBE34539.1"/>
    <property type="molecule type" value="Genomic_DNA"/>
</dbReference>
<keyword evidence="2" id="KW-0812">Transmembrane</keyword>
<evidence type="ECO:0000313" key="5">
    <source>
        <dbReference type="EMBL" id="RKS91559.1"/>
    </source>
</evidence>
<organism evidence="4 6">
    <name type="scientific">Sphingosinicella microcystinivorans</name>
    <dbReference type="NCBI Taxonomy" id="335406"/>
    <lineage>
        <taxon>Bacteria</taxon>
        <taxon>Pseudomonadati</taxon>
        <taxon>Pseudomonadota</taxon>
        <taxon>Alphaproteobacteria</taxon>
        <taxon>Sphingomonadales</taxon>
        <taxon>Sphingosinicellaceae</taxon>
        <taxon>Sphingosinicella</taxon>
    </lineage>
</organism>
<dbReference type="Proteomes" id="UP000276029">
    <property type="component" value="Unassembled WGS sequence"/>
</dbReference>
<dbReference type="Proteomes" id="UP000275727">
    <property type="component" value="Chromosome"/>
</dbReference>
<sequence>MRVEQAQKAPDLKALEQNGKPQLLLVALLCAAVALLGLSLLRDPAPAPADPSPIAATTPISDRQAGVETRLREQVEGMIGAIVGRENVRAVVSAEIEPDQTRQVSEAVEPGTNSTETTTIRSSGQIRRLTVSVMVDGHHVKAPDGVRYEPRTKAELARFTRLAKGAVGFDAMRGDSLIVETVRFAAAETTPAFSGTVDAALPLARVILIGMLGLAALFLILRSFRRHTPVVMPAPEPAPSEPATFALMADAGRSPALRRAGDAVAARPAAAAAIVRQWMSA</sequence>
<dbReference type="InterPro" id="IPR013556">
    <property type="entry name" value="Flag_M-ring_C"/>
</dbReference>
<dbReference type="PANTHER" id="PTHR30046">
    <property type="entry name" value="FLAGELLAR M-RING PROTEIN"/>
    <property type="match status" value="1"/>
</dbReference>
<dbReference type="KEGG" id="smic:SmB9_21970"/>
<dbReference type="Pfam" id="PF08345">
    <property type="entry name" value="YscJ_FliF_C"/>
    <property type="match status" value="1"/>
</dbReference>
<evidence type="ECO:0000256" key="1">
    <source>
        <dbReference type="SAM" id="MobiDB-lite"/>
    </source>
</evidence>
<proteinExistence type="predicted"/>
<feature type="region of interest" description="Disordered" evidence="1">
    <location>
        <begin position="102"/>
        <end position="121"/>
    </location>
</feature>